<feature type="domain" description="BTB" evidence="1">
    <location>
        <begin position="31"/>
        <end position="94"/>
    </location>
</feature>
<dbReference type="Gene3D" id="3.30.710.10">
    <property type="entry name" value="Potassium Channel Kv1.1, Chain A"/>
    <property type="match status" value="1"/>
</dbReference>
<dbReference type="InterPro" id="IPR000210">
    <property type="entry name" value="BTB/POZ_dom"/>
</dbReference>
<dbReference type="AlphaFoldDB" id="A0AAW0BH40"/>
<evidence type="ECO:0000313" key="2">
    <source>
        <dbReference type="EMBL" id="KAK7025114.1"/>
    </source>
</evidence>
<dbReference type="Proteomes" id="UP001362999">
    <property type="component" value="Unassembled WGS sequence"/>
</dbReference>
<protein>
    <submittedName>
        <fullName evidence="2">BTB domain-containing protein</fullName>
    </submittedName>
</protein>
<accession>A0AAW0BH40</accession>
<dbReference type="Pfam" id="PF00651">
    <property type="entry name" value="BTB"/>
    <property type="match status" value="1"/>
</dbReference>
<comment type="caution">
    <text evidence="2">The sequence shown here is derived from an EMBL/GenBank/DDBJ whole genome shotgun (WGS) entry which is preliminary data.</text>
</comment>
<dbReference type="PROSITE" id="PS50097">
    <property type="entry name" value="BTB"/>
    <property type="match status" value="1"/>
</dbReference>
<name>A0AAW0BH40_9AGAR</name>
<gene>
    <name evidence="2" type="ORF">R3P38DRAFT_2952783</name>
</gene>
<dbReference type="EMBL" id="JAWWNJ010000034">
    <property type="protein sequence ID" value="KAK7025114.1"/>
    <property type="molecule type" value="Genomic_DNA"/>
</dbReference>
<organism evidence="2 3">
    <name type="scientific">Favolaschia claudopus</name>
    <dbReference type="NCBI Taxonomy" id="2862362"/>
    <lineage>
        <taxon>Eukaryota</taxon>
        <taxon>Fungi</taxon>
        <taxon>Dikarya</taxon>
        <taxon>Basidiomycota</taxon>
        <taxon>Agaricomycotina</taxon>
        <taxon>Agaricomycetes</taxon>
        <taxon>Agaricomycetidae</taxon>
        <taxon>Agaricales</taxon>
        <taxon>Marasmiineae</taxon>
        <taxon>Mycenaceae</taxon>
        <taxon>Favolaschia</taxon>
    </lineage>
</organism>
<proteinExistence type="predicted"/>
<keyword evidence="3" id="KW-1185">Reference proteome</keyword>
<evidence type="ECO:0000313" key="3">
    <source>
        <dbReference type="Proteomes" id="UP001362999"/>
    </source>
</evidence>
<dbReference type="InterPro" id="IPR011333">
    <property type="entry name" value="SKP1/BTB/POZ_sf"/>
</dbReference>
<dbReference type="CDD" id="cd18186">
    <property type="entry name" value="BTB_POZ_ZBTB_KLHL-like"/>
    <property type="match status" value="1"/>
</dbReference>
<sequence length="321" mass="35851">MSSAESESPSAKRQRIEDAEIIRSDIWKSDGSVILQAENIQFRVHWSVLAQNSSVFNDLAGLPQPSDEPTIEGCAIVELTDDAVDVEFLLKALYIPTFHSQNLLPLAAVGAIIRLSRKYDIKDLFDSAVARLTSEFPTTLDEYDTISKDPTRFKRIEQYDGLLFDMVALASENNILTPLPCAYYTLARRYSIAALFHGVQHDGTLSAISGLDLSRCAAAHEKLLVKQLQPGYTLGWTRKWDFEGQCTSSRCQGIRGFALAHHLDNSWIDALASPTALDRMGYCPSCTRHVNEAVTAGRRRIWNELPSFFDLPPWGQLRNGD</sequence>
<reference evidence="2 3" key="1">
    <citation type="journal article" date="2024" name="J Genomics">
        <title>Draft genome sequencing and assembly of Favolaschia claudopus CIRM-BRFM 2984 isolated from oak limbs.</title>
        <authorList>
            <person name="Navarro D."/>
            <person name="Drula E."/>
            <person name="Chaduli D."/>
            <person name="Cazenave R."/>
            <person name="Ahrendt S."/>
            <person name="Wang J."/>
            <person name="Lipzen A."/>
            <person name="Daum C."/>
            <person name="Barry K."/>
            <person name="Grigoriev I.V."/>
            <person name="Favel A."/>
            <person name="Rosso M.N."/>
            <person name="Martin F."/>
        </authorList>
    </citation>
    <scope>NUCLEOTIDE SEQUENCE [LARGE SCALE GENOMIC DNA]</scope>
    <source>
        <strain evidence="2 3">CIRM-BRFM 2984</strain>
    </source>
</reference>
<evidence type="ECO:0000259" key="1">
    <source>
        <dbReference type="PROSITE" id="PS50097"/>
    </source>
</evidence>